<reference evidence="2 3" key="1">
    <citation type="submission" date="2023-08" db="EMBL/GenBank/DDBJ databases">
        <authorList>
            <person name="Du S."/>
            <person name="Wu Z."/>
            <person name="Wu Y."/>
            <person name="Yang M."/>
            <person name="Shao J."/>
            <person name="Liu H."/>
            <person name="Zhao Y."/>
            <person name="Zhang Z."/>
        </authorList>
    </citation>
    <scope>NUCLEOTIDE SEQUENCE [LARGE SCALE GENOMIC DNA]</scope>
</reference>
<sequence length="129" mass="14660">MVMTAALCLSLTIYHEARGENIFGQLAVAQVVMNRVESPRYPDTVCGVVTQPKQFSYLNTCDMKCAVQNVREQQAWKVSQSVANAFLQGHRISLTATHYHTTWVQPYWSRHDSMHPITTIGNHTFYLEG</sequence>
<organism evidence="2 3">
    <name type="scientific">Roseobacter phage CRP-125</name>
    <dbReference type="NCBI Taxonomy" id="3072844"/>
    <lineage>
        <taxon>Viruses</taxon>
        <taxon>Duplodnaviria</taxon>
        <taxon>Heunggongvirae</taxon>
        <taxon>Uroviricota</taxon>
        <taxon>Caudoviricetes</taxon>
        <taxon>Autographivirales</taxon>
        <taxon>Autographivirales incertae sedis</taxon>
        <taxon>Actaeavirus</taxon>
        <taxon>Actaeavirus CRP125</taxon>
    </lineage>
</organism>
<keyword evidence="3" id="KW-1185">Reference proteome</keyword>
<feature type="domain" description="Cell wall hydrolase SleB" evidence="1">
    <location>
        <begin position="19"/>
        <end position="126"/>
    </location>
</feature>
<accession>A0AAX3ZXA1</accession>
<evidence type="ECO:0000313" key="2">
    <source>
        <dbReference type="EMBL" id="WMM95307.1"/>
    </source>
</evidence>
<dbReference type="InterPro" id="IPR042047">
    <property type="entry name" value="SleB_dom1"/>
</dbReference>
<dbReference type="Proteomes" id="UP001302562">
    <property type="component" value="Segment"/>
</dbReference>
<protein>
    <submittedName>
        <fullName evidence="2">Cell wall hydrolase</fullName>
    </submittedName>
</protein>
<dbReference type="InterPro" id="IPR011105">
    <property type="entry name" value="Cell_wall_hydrolase_SleB"/>
</dbReference>
<evidence type="ECO:0000259" key="1">
    <source>
        <dbReference type="Pfam" id="PF07486"/>
    </source>
</evidence>
<dbReference type="EMBL" id="OR420743">
    <property type="protein sequence ID" value="WMM95307.1"/>
    <property type="molecule type" value="Genomic_DNA"/>
</dbReference>
<gene>
    <name evidence="2" type="ORF">CRP125_gp4</name>
</gene>
<keyword evidence="2" id="KW-0378">Hydrolase</keyword>
<proteinExistence type="predicted"/>
<dbReference type="Gene3D" id="1.10.10.2520">
    <property type="entry name" value="Cell wall hydrolase SleB, domain 1"/>
    <property type="match status" value="1"/>
</dbReference>
<dbReference type="Pfam" id="PF07486">
    <property type="entry name" value="Hydrolase_2"/>
    <property type="match status" value="1"/>
</dbReference>
<evidence type="ECO:0000313" key="3">
    <source>
        <dbReference type="Proteomes" id="UP001302562"/>
    </source>
</evidence>
<name>A0AAX3ZXA1_9CAUD</name>
<dbReference type="GO" id="GO:0016787">
    <property type="term" value="F:hydrolase activity"/>
    <property type="evidence" value="ECO:0007669"/>
    <property type="project" value="UniProtKB-KW"/>
</dbReference>